<dbReference type="InterPro" id="IPR050765">
    <property type="entry name" value="Riboflavin_Biosynth_HTPR"/>
</dbReference>
<keyword evidence="2" id="KW-0521">NADP</keyword>
<proteinExistence type="predicted"/>
<dbReference type="GO" id="GO:0009231">
    <property type="term" value="P:riboflavin biosynthetic process"/>
    <property type="evidence" value="ECO:0007669"/>
    <property type="project" value="InterPro"/>
</dbReference>
<name>A0A857LPN6_9ACTN</name>
<dbReference type="AlphaFoldDB" id="A0A857LPN6"/>
<comment type="pathway">
    <text evidence="1">Cofactor biosynthesis; riboflavin biosynthesis.</text>
</comment>
<dbReference type="SUPFAM" id="SSF53597">
    <property type="entry name" value="Dihydrofolate reductase-like"/>
    <property type="match status" value="1"/>
</dbReference>
<dbReference type="EMBL" id="CP045810">
    <property type="protein sequence ID" value="QHN39546.1"/>
    <property type="molecule type" value="Genomic_DNA"/>
</dbReference>
<dbReference type="PANTHER" id="PTHR38011">
    <property type="entry name" value="DIHYDROFOLATE REDUCTASE FAMILY PROTEIN (AFU_ORTHOLOGUE AFUA_8G06820)"/>
    <property type="match status" value="1"/>
</dbReference>
<keyword evidence="3" id="KW-0560">Oxidoreductase</keyword>
<protein>
    <submittedName>
        <fullName evidence="5">Pyrimidine reductase family protein</fullName>
    </submittedName>
</protein>
<organism evidence="5">
    <name type="scientific">Gordonia amarae</name>
    <dbReference type="NCBI Taxonomy" id="36821"/>
    <lineage>
        <taxon>Bacteria</taxon>
        <taxon>Bacillati</taxon>
        <taxon>Actinomycetota</taxon>
        <taxon>Actinomycetes</taxon>
        <taxon>Mycobacteriales</taxon>
        <taxon>Gordoniaceae</taxon>
        <taxon>Gordonia</taxon>
    </lineage>
</organism>
<evidence type="ECO:0000256" key="2">
    <source>
        <dbReference type="ARBA" id="ARBA00022857"/>
    </source>
</evidence>
<dbReference type="InterPro" id="IPR024072">
    <property type="entry name" value="DHFR-like_dom_sf"/>
</dbReference>
<dbReference type="RefSeq" id="WP_005193014.1">
    <property type="nucleotide sequence ID" value="NZ_CP045804.1"/>
</dbReference>
<dbReference type="Pfam" id="PF01872">
    <property type="entry name" value="RibD_C"/>
    <property type="match status" value="1"/>
</dbReference>
<evidence type="ECO:0000313" key="5">
    <source>
        <dbReference type="EMBL" id="QHN39546.1"/>
    </source>
</evidence>
<dbReference type="PANTHER" id="PTHR38011:SF7">
    <property type="entry name" value="2,5-DIAMINO-6-RIBOSYLAMINO-4(3H)-PYRIMIDINONE 5'-PHOSPHATE REDUCTASE"/>
    <property type="match status" value="1"/>
</dbReference>
<sequence length="259" mass="27673">MFSERKATHITSESVDDPASLHRLADCYRYPESPSPDTGSPYVRVNFVSSIDGAATHNGKSGDLGGPGDRAVFRTLRGLADVILVGARTAVTEGYRQPQPDDVFTDLRRDHGQAPAPRFALVSRSLNIPADYAPLADAGTVVFTCASAPHDRRQALAAAGATIMACGQDTVDLKRVLEICGTNRWNRVLCEGGPSLFGSLIAADLVDELCHTTSPVLAGGDAGRIAHGPDTALRPMRPETTLTDDDGYIYTRWVRGPGR</sequence>
<evidence type="ECO:0000259" key="4">
    <source>
        <dbReference type="Pfam" id="PF01872"/>
    </source>
</evidence>
<dbReference type="Gene3D" id="3.40.430.10">
    <property type="entry name" value="Dihydrofolate Reductase, subunit A"/>
    <property type="match status" value="1"/>
</dbReference>
<accession>A0A857LPN6</accession>
<evidence type="ECO:0000256" key="1">
    <source>
        <dbReference type="ARBA" id="ARBA00005104"/>
    </source>
</evidence>
<dbReference type="InterPro" id="IPR002734">
    <property type="entry name" value="RibDG_C"/>
</dbReference>
<reference evidence="5" key="1">
    <citation type="journal article" date="2021" name="Nat. Microbiol.">
        <title>Cocultivation of an ultrasmall environmental parasitic bacterium with lytic ability against bacteria associated with wastewater foams.</title>
        <authorList>
            <person name="Batinovic S."/>
            <person name="Rose J.J.A."/>
            <person name="Ratcliffe J."/>
            <person name="Seviour R.J."/>
            <person name="Petrovski S."/>
        </authorList>
    </citation>
    <scope>NUCLEOTIDE SEQUENCE</scope>
    <source>
        <strain evidence="5">CON44</strain>
    </source>
</reference>
<dbReference type="GO" id="GO:0008703">
    <property type="term" value="F:5-amino-6-(5-phosphoribosylamino)uracil reductase activity"/>
    <property type="evidence" value="ECO:0007669"/>
    <property type="project" value="InterPro"/>
</dbReference>
<gene>
    <name evidence="5" type="ORF">GII30_10560</name>
</gene>
<evidence type="ECO:0000256" key="3">
    <source>
        <dbReference type="ARBA" id="ARBA00023002"/>
    </source>
</evidence>
<feature type="domain" description="Bacterial bifunctional deaminase-reductase C-terminal" evidence="4">
    <location>
        <begin position="41"/>
        <end position="232"/>
    </location>
</feature>